<sequence>MTKKKNVQTYLKCIVKQRRYPDRCITYLRDLNLDMQQIRHPILHIQLIINSPS</sequence>
<evidence type="ECO:0000313" key="1">
    <source>
        <dbReference type="EMBL" id="JAI01534.1"/>
    </source>
</evidence>
<accession>A0A0E9XIL9</accession>
<organism evidence="1">
    <name type="scientific">Anguilla anguilla</name>
    <name type="common">European freshwater eel</name>
    <name type="synonym">Muraena anguilla</name>
    <dbReference type="NCBI Taxonomy" id="7936"/>
    <lineage>
        <taxon>Eukaryota</taxon>
        <taxon>Metazoa</taxon>
        <taxon>Chordata</taxon>
        <taxon>Craniata</taxon>
        <taxon>Vertebrata</taxon>
        <taxon>Euteleostomi</taxon>
        <taxon>Actinopterygii</taxon>
        <taxon>Neopterygii</taxon>
        <taxon>Teleostei</taxon>
        <taxon>Anguilliformes</taxon>
        <taxon>Anguillidae</taxon>
        <taxon>Anguilla</taxon>
    </lineage>
</organism>
<name>A0A0E9XIL9_ANGAN</name>
<protein>
    <submittedName>
        <fullName evidence="1">Uncharacterized protein</fullName>
    </submittedName>
</protein>
<dbReference type="AlphaFoldDB" id="A0A0E9XIL9"/>
<reference evidence="1" key="1">
    <citation type="submission" date="2014-11" db="EMBL/GenBank/DDBJ databases">
        <authorList>
            <person name="Amaro Gonzalez C."/>
        </authorList>
    </citation>
    <scope>NUCLEOTIDE SEQUENCE</scope>
</reference>
<dbReference type="EMBL" id="GBXM01007044">
    <property type="protein sequence ID" value="JAI01534.1"/>
    <property type="molecule type" value="Transcribed_RNA"/>
</dbReference>
<proteinExistence type="predicted"/>
<reference evidence="1" key="2">
    <citation type="journal article" date="2015" name="Fish Shellfish Immunol.">
        <title>Early steps in the European eel (Anguilla anguilla)-Vibrio vulnificus interaction in the gills: Role of the RtxA13 toxin.</title>
        <authorList>
            <person name="Callol A."/>
            <person name="Pajuelo D."/>
            <person name="Ebbesson L."/>
            <person name="Teles M."/>
            <person name="MacKenzie S."/>
            <person name="Amaro C."/>
        </authorList>
    </citation>
    <scope>NUCLEOTIDE SEQUENCE</scope>
</reference>